<keyword evidence="3" id="KW-1185">Reference proteome</keyword>
<dbReference type="AlphaFoldDB" id="A0A939G1J8"/>
<keyword evidence="1" id="KW-0732">Signal</keyword>
<accession>A0A939G1J8</accession>
<proteinExistence type="predicted"/>
<organism evidence="2 3">
    <name type="scientific">Fibrella aquatilis</name>
    <dbReference type="NCBI Taxonomy" id="2817059"/>
    <lineage>
        <taxon>Bacteria</taxon>
        <taxon>Pseudomonadati</taxon>
        <taxon>Bacteroidota</taxon>
        <taxon>Cytophagia</taxon>
        <taxon>Cytophagales</taxon>
        <taxon>Spirosomataceae</taxon>
        <taxon>Fibrella</taxon>
    </lineage>
</organism>
<feature type="chain" id="PRO_5037486522" evidence="1">
    <location>
        <begin position="20"/>
        <end position="247"/>
    </location>
</feature>
<comment type="caution">
    <text evidence="2">The sequence shown here is derived from an EMBL/GenBank/DDBJ whole genome shotgun (WGS) entry which is preliminary data.</text>
</comment>
<gene>
    <name evidence="2" type="ORF">J2I48_00195</name>
</gene>
<reference evidence="2 3" key="1">
    <citation type="submission" date="2021-03" db="EMBL/GenBank/DDBJ databases">
        <title>Fibrella sp. HMF5036 genome sequencing and assembly.</title>
        <authorList>
            <person name="Kang H."/>
            <person name="Kim H."/>
            <person name="Bae S."/>
            <person name="Joh K."/>
        </authorList>
    </citation>
    <scope>NUCLEOTIDE SEQUENCE [LARGE SCALE GENOMIC DNA]</scope>
    <source>
        <strain evidence="2 3">HMF5036</strain>
    </source>
</reference>
<feature type="signal peptide" evidence="1">
    <location>
        <begin position="1"/>
        <end position="19"/>
    </location>
</feature>
<sequence>MKHLITTAFLLLTILTAQAQVDTINTANLKLNMAAWRDTKASYAVFFEDSLGKRLSSADIWDRTLRRTTVAGRPQYQFVWDWFHRDSLMAHVTATGQWPSLAPLTHDAVYTRRGKRNFVFNNTVVTIPDSAWRTAKDSSFRVITQQAAFEFPMDLEIFALLPFRKVGQQFAIAFYEPGSPTSAYYALRVTDRRKLPLPGQATLDCWLLRIDYRPDSYATFWISDKPREVIKMSEYFRGRYRYKVKLY</sequence>
<evidence type="ECO:0000256" key="1">
    <source>
        <dbReference type="SAM" id="SignalP"/>
    </source>
</evidence>
<evidence type="ECO:0000313" key="2">
    <source>
        <dbReference type="EMBL" id="MBO0929390.1"/>
    </source>
</evidence>
<dbReference type="Proteomes" id="UP000664795">
    <property type="component" value="Unassembled WGS sequence"/>
</dbReference>
<dbReference type="RefSeq" id="WP_207333363.1">
    <property type="nucleotide sequence ID" value="NZ_JAFMYU010000001.1"/>
</dbReference>
<name>A0A939G1J8_9BACT</name>
<protein>
    <submittedName>
        <fullName evidence="2">Uncharacterized protein</fullName>
    </submittedName>
</protein>
<dbReference type="EMBL" id="JAFMYU010000001">
    <property type="protein sequence ID" value="MBO0929390.1"/>
    <property type="molecule type" value="Genomic_DNA"/>
</dbReference>
<evidence type="ECO:0000313" key="3">
    <source>
        <dbReference type="Proteomes" id="UP000664795"/>
    </source>
</evidence>